<organism evidence="9 16">
    <name type="scientific">Adineta steineri</name>
    <dbReference type="NCBI Taxonomy" id="433720"/>
    <lineage>
        <taxon>Eukaryota</taxon>
        <taxon>Metazoa</taxon>
        <taxon>Spiralia</taxon>
        <taxon>Gnathifera</taxon>
        <taxon>Rotifera</taxon>
        <taxon>Eurotatoria</taxon>
        <taxon>Bdelloidea</taxon>
        <taxon>Adinetida</taxon>
        <taxon>Adinetidae</taxon>
        <taxon>Adineta</taxon>
    </lineage>
</organism>
<evidence type="ECO:0000256" key="4">
    <source>
        <dbReference type="ARBA" id="ARBA00022989"/>
    </source>
</evidence>
<evidence type="ECO:0000313" key="14">
    <source>
        <dbReference type="EMBL" id="CAF3745160.1"/>
    </source>
</evidence>
<evidence type="ECO:0008006" key="17">
    <source>
        <dbReference type="Google" id="ProtNLM"/>
    </source>
</evidence>
<dbReference type="Proteomes" id="UP000663832">
    <property type="component" value="Unassembled WGS sequence"/>
</dbReference>
<evidence type="ECO:0000313" key="11">
    <source>
        <dbReference type="EMBL" id="CAF0952501.1"/>
    </source>
</evidence>
<comment type="similarity">
    <text evidence="2">Belongs to the TMEM14 family.</text>
</comment>
<keyword evidence="5 6" id="KW-0472">Membrane</keyword>
<dbReference type="GO" id="GO:0031966">
    <property type="term" value="C:mitochondrial membrane"/>
    <property type="evidence" value="ECO:0007669"/>
    <property type="project" value="TreeGrafter"/>
</dbReference>
<proteinExistence type="inferred from homology"/>
<keyword evidence="3 6" id="KW-0812">Transmembrane</keyword>
<evidence type="ECO:0000313" key="12">
    <source>
        <dbReference type="EMBL" id="CAF3515100.1"/>
    </source>
</evidence>
<dbReference type="EMBL" id="CAJOAY010000483">
    <property type="protein sequence ID" value="CAF3675388.1"/>
    <property type="molecule type" value="Genomic_DNA"/>
</dbReference>
<dbReference type="Proteomes" id="UP000663891">
    <property type="component" value="Unassembled WGS sequence"/>
</dbReference>
<comment type="subcellular location">
    <subcellularLocation>
        <location evidence="1">Membrane</location>
    </subcellularLocation>
</comment>
<dbReference type="PANTHER" id="PTHR12668">
    <property type="entry name" value="TRANSMEMBRANE PROTEIN 14, 15"/>
    <property type="match status" value="1"/>
</dbReference>
<dbReference type="OrthoDB" id="5620at2759"/>
<dbReference type="Proteomes" id="UP000663877">
    <property type="component" value="Unassembled WGS sequence"/>
</dbReference>
<dbReference type="Proteomes" id="UP000663860">
    <property type="component" value="Unassembled WGS sequence"/>
</dbReference>
<evidence type="ECO:0000313" key="9">
    <source>
        <dbReference type="EMBL" id="CAF0857905.1"/>
    </source>
</evidence>
<feature type="transmembrane region" description="Helical" evidence="6">
    <location>
        <begin position="53"/>
        <end position="72"/>
    </location>
</feature>
<accession>A0A813WPH4</accession>
<dbReference type="Proteomes" id="UP000663868">
    <property type="component" value="Unassembled WGS sequence"/>
</dbReference>
<evidence type="ECO:0000313" key="15">
    <source>
        <dbReference type="Proteomes" id="UP000663832"/>
    </source>
</evidence>
<keyword evidence="15" id="KW-1185">Reference proteome</keyword>
<sequence length="98" mass="10311">MTDQFGVIYGAALIVGGLLGYFRGGSIISLLLGVVLGAWSVYNASHPSRQNNVANLAIAAVLGVVMLLRFLIGGKVFPALVIVALSAGQIYRNFAYLK</sequence>
<evidence type="ECO:0000256" key="2">
    <source>
        <dbReference type="ARBA" id="ARBA00007590"/>
    </source>
</evidence>
<dbReference type="Proteomes" id="UP000663881">
    <property type="component" value="Unassembled WGS sequence"/>
</dbReference>
<evidence type="ECO:0000313" key="7">
    <source>
        <dbReference type="EMBL" id="CAF0742421.1"/>
    </source>
</evidence>
<dbReference type="EMBL" id="CAJNOE010000071">
    <property type="protein sequence ID" value="CAF0857905.1"/>
    <property type="molecule type" value="Genomic_DNA"/>
</dbReference>
<evidence type="ECO:0000313" key="16">
    <source>
        <dbReference type="Proteomes" id="UP000663860"/>
    </source>
</evidence>
<dbReference type="Gene3D" id="1.10.10.1740">
    <property type="entry name" value="Transmembrane protein 14-like"/>
    <property type="match status" value="1"/>
</dbReference>
<evidence type="ECO:0000256" key="1">
    <source>
        <dbReference type="ARBA" id="ARBA00004370"/>
    </source>
</evidence>
<protein>
    <recommendedName>
        <fullName evidence="17">Transmembrane protein 14C</fullName>
    </recommendedName>
</protein>
<dbReference type="InterPro" id="IPR044890">
    <property type="entry name" value="TMEM14_sf"/>
</dbReference>
<comment type="caution">
    <text evidence="9">The sequence shown here is derived from an EMBL/GenBank/DDBJ whole genome shotgun (WGS) entry which is preliminary data.</text>
</comment>
<feature type="transmembrane region" description="Helical" evidence="6">
    <location>
        <begin position="78"/>
        <end position="97"/>
    </location>
</feature>
<feature type="transmembrane region" description="Helical" evidence="6">
    <location>
        <begin position="20"/>
        <end position="41"/>
    </location>
</feature>
<dbReference type="EMBL" id="CAJNOI010000004">
    <property type="protein sequence ID" value="CAF0742421.1"/>
    <property type="molecule type" value="Genomic_DNA"/>
</dbReference>
<gene>
    <name evidence="7" type="ORF">BJG266_LOCUS1933</name>
    <name evidence="9" type="ORF">IZO911_LOCUS9961</name>
    <name evidence="10" type="ORF">JYZ213_LOCUS10315</name>
    <name evidence="12" type="ORF">KXQ929_LOCUS832</name>
    <name evidence="13" type="ORF">OKA104_LOCUS10738</name>
    <name evidence="14" type="ORF">OXD698_LOCUS15125</name>
    <name evidence="11" type="ORF">QVE165_LOCUS12299</name>
    <name evidence="8" type="ORF">VCS650_LOCUS4764</name>
</gene>
<dbReference type="Proteomes" id="UP000663845">
    <property type="component" value="Unassembled WGS sequence"/>
</dbReference>
<name>A0A813WPH4_9BILA</name>
<evidence type="ECO:0000256" key="3">
    <source>
        <dbReference type="ARBA" id="ARBA00022692"/>
    </source>
</evidence>
<dbReference type="EMBL" id="CAJOAZ010000982">
    <property type="protein sequence ID" value="CAF3745160.1"/>
    <property type="molecule type" value="Genomic_DNA"/>
</dbReference>
<evidence type="ECO:0000256" key="5">
    <source>
        <dbReference type="ARBA" id="ARBA00023136"/>
    </source>
</evidence>
<dbReference type="EMBL" id="CAJNOG010000075">
    <property type="protein sequence ID" value="CAF0896532.1"/>
    <property type="molecule type" value="Genomic_DNA"/>
</dbReference>
<dbReference type="EMBL" id="CAJOBB010000021">
    <property type="protein sequence ID" value="CAF3515100.1"/>
    <property type="molecule type" value="Genomic_DNA"/>
</dbReference>
<evidence type="ECO:0000313" key="10">
    <source>
        <dbReference type="EMBL" id="CAF0896532.1"/>
    </source>
</evidence>
<dbReference type="EMBL" id="CAJNON010000027">
    <property type="protein sequence ID" value="CAF0815112.1"/>
    <property type="molecule type" value="Genomic_DNA"/>
</dbReference>
<keyword evidence="4 6" id="KW-1133">Transmembrane helix</keyword>
<dbReference type="Pfam" id="PF03647">
    <property type="entry name" value="Tmemb_14"/>
    <property type="match status" value="1"/>
</dbReference>
<reference evidence="9" key="1">
    <citation type="submission" date="2021-02" db="EMBL/GenBank/DDBJ databases">
        <authorList>
            <person name="Nowell W R."/>
        </authorList>
    </citation>
    <scope>NUCLEOTIDE SEQUENCE</scope>
</reference>
<dbReference type="AlphaFoldDB" id="A0A813WPH4"/>
<dbReference type="Proteomes" id="UP000663844">
    <property type="component" value="Unassembled WGS sequence"/>
</dbReference>
<dbReference type="InterPro" id="IPR005349">
    <property type="entry name" value="TMEM14"/>
</dbReference>
<dbReference type="PANTHER" id="PTHR12668:SF43">
    <property type="entry name" value="TRANSMEMBRANE PROTEIN 14 HOMOLOG"/>
    <property type="match status" value="1"/>
</dbReference>
<evidence type="ECO:0000256" key="6">
    <source>
        <dbReference type="SAM" id="Phobius"/>
    </source>
</evidence>
<dbReference type="GO" id="GO:0070453">
    <property type="term" value="P:regulation of heme biosynthetic process"/>
    <property type="evidence" value="ECO:0007669"/>
    <property type="project" value="TreeGrafter"/>
</dbReference>
<dbReference type="EMBL" id="CAJNOM010000061">
    <property type="protein sequence ID" value="CAF0952501.1"/>
    <property type="molecule type" value="Genomic_DNA"/>
</dbReference>
<evidence type="ECO:0000313" key="8">
    <source>
        <dbReference type="EMBL" id="CAF0815112.1"/>
    </source>
</evidence>
<evidence type="ECO:0000313" key="13">
    <source>
        <dbReference type="EMBL" id="CAF3675388.1"/>
    </source>
</evidence>